<feature type="transmembrane region" description="Helical" evidence="8">
    <location>
        <begin position="385"/>
        <end position="409"/>
    </location>
</feature>
<name>A0A1J6I6W9_NICAT</name>
<evidence type="ECO:0000256" key="4">
    <source>
        <dbReference type="ARBA" id="ARBA00022989"/>
    </source>
</evidence>
<dbReference type="Gramene" id="OIT00258">
    <property type="protein sequence ID" value="OIT00258"/>
    <property type="gene ID" value="A4A49_03746"/>
</dbReference>
<dbReference type="InterPro" id="IPR036770">
    <property type="entry name" value="Ankyrin_rpt-contain_sf"/>
</dbReference>
<comment type="subcellular location">
    <subcellularLocation>
        <location evidence="1">Membrane</location>
        <topology evidence="1">Multi-pass membrane protein</topology>
    </subcellularLocation>
</comment>
<evidence type="ECO:0000256" key="1">
    <source>
        <dbReference type="ARBA" id="ARBA00004141"/>
    </source>
</evidence>
<dbReference type="STRING" id="49451.A0A1J6I6W9"/>
<dbReference type="OMA" id="HENKSHS"/>
<keyword evidence="3" id="KW-0677">Repeat</keyword>
<evidence type="ECO:0000259" key="9">
    <source>
        <dbReference type="Pfam" id="PF13962"/>
    </source>
</evidence>
<dbReference type="AlphaFoldDB" id="A0A1J6I6W9"/>
<dbReference type="Proteomes" id="UP000187609">
    <property type="component" value="Unassembled WGS sequence"/>
</dbReference>
<keyword evidence="4 8" id="KW-1133">Transmembrane helix</keyword>
<dbReference type="InterPro" id="IPR002110">
    <property type="entry name" value="Ankyrin_rpt"/>
</dbReference>
<gene>
    <name evidence="10" type="ORF">A4A49_03746</name>
</gene>
<reference evidence="10" key="1">
    <citation type="submission" date="2016-11" db="EMBL/GenBank/DDBJ databases">
        <title>The genome of Nicotiana attenuata.</title>
        <authorList>
            <person name="Xu S."/>
            <person name="Brockmoeller T."/>
            <person name="Gaquerel E."/>
            <person name="Navarro A."/>
            <person name="Kuhl H."/>
            <person name="Gase K."/>
            <person name="Ling Z."/>
            <person name="Zhou W."/>
            <person name="Kreitzer C."/>
            <person name="Stanke M."/>
            <person name="Tang H."/>
            <person name="Lyons E."/>
            <person name="Pandey P."/>
            <person name="Pandey S.P."/>
            <person name="Timmermann B."/>
            <person name="Baldwin I.T."/>
        </authorList>
    </citation>
    <scope>NUCLEOTIDE SEQUENCE [LARGE SCALE GENOMIC DNA]</scope>
    <source>
        <strain evidence="10">UT</strain>
    </source>
</reference>
<evidence type="ECO:0000256" key="8">
    <source>
        <dbReference type="SAM" id="Phobius"/>
    </source>
</evidence>
<dbReference type="OrthoDB" id="7729168at2759"/>
<dbReference type="SUPFAM" id="SSF48403">
    <property type="entry name" value="Ankyrin repeat"/>
    <property type="match status" value="1"/>
</dbReference>
<dbReference type="GO" id="GO:0005886">
    <property type="term" value="C:plasma membrane"/>
    <property type="evidence" value="ECO:0007669"/>
    <property type="project" value="TreeGrafter"/>
</dbReference>
<keyword evidence="5 7" id="KW-0040">ANK repeat</keyword>
<dbReference type="EMBL" id="MJEQ01037189">
    <property type="protein sequence ID" value="OIT00258.1"/>
    <property type="molecule type" value="Genomic_DNA"/>
</dbReference>
<dbReference type="PANTHER" id="PTHR24186:SF37">
    <property type="entry name" value="PGG DOMAIN-CONTAINING PROTEIN"/>
    <property type="match status" value="1"/>
</dbReference>
<feature type="transmembrane region" description="Helical" evidence="8">
    <location>
        <begin position="421"/>
        <end position="445"/>
    </location>
</feature>
<dbReference type="PROSITE" id="PS50088">
    <property type="entry name" value="ANK_REPEAT"/>
    <property type="match status" value="4"/>
</dbReference>
<comment type="caution">
    <text evidence="10">The sequence shown here is derived from an EMBL/GenBank/DDBJ whole genome shotgun (WGS) entry which is preliminary data.</text>
</comment>
<feature type="repeat" description="ANK" evidence="7">
    <location>
        <begin position="38"/>
        <end position="70"/>
    </location>
</feature>
<keyword evidence="6 8" id="KW-0472">Membrane</keyword>
<feature type="repeat" description="ANK" evidence="7">
    <location>
        <begin position="72"/>
        <end position="104"/>
    </location>
</feature>
<organism evidence="10 11">
    <name type="scientific">Nicotiana attenuata</name>
    <name type="common">Coyote tobacco</name>
    <dbReference type="NCBI Taxonomy" id="49451"/>
    <lineage>
        <taxon>Eukaryota</taxon>
        <taxon>Viridiplantae</taxon>
        <taxon>Streptophyta</taxon>
        <taxon>Embryophyta</taxon>
        <taxon>Tracheophyta</taxon>
        <taxon>Spermatophyta</taxon>
        <taxon>Magnoliopsida</taxon>
        <taxon>eudicotyledons</taxon>
        <taxon>Gunneridae</taxon>
        <taxon>Pentapetalae</taxon>
        <taxon>asterids</taxon>
        <taxon>lamiids</taxon>
        <taxon>Solanales</taxon>
        <taxon>Solanaceae</taxon>
        <taxon>Nicotianoideae</taxon>
        <taxon>Nicotianeae</taxon>
        <taxon>Nicotiana</taxon>
    </lineage>
</organism>
<dbReference type="KEGG" id="nau:109228795"/>
<protein>
    <submittedName>
        <fullName evidence="10">Ankyrin repeat-containing protein</fullName>
    </submittedName>
</protein>
<dbReference type="PANTHER" id="PTHR24186">
    <property type="entry name" value="PROTEIN PHOSPHATASE 1 REGULATORY SUBUNIT"/>
    <property type="match status" value="1"/>
</dbReference>
<feature type="repeat" description="ANK" evidence="7">
    <location>
        <begin position="177"/>
        <end position="210"/>
    </location>
</feature>
<sequence length="471" mass="52218">MEIEKKLYQAAVEGDVTTLQELLQQDALILDRLTLTCFNETPLHIATMRGHVEFVKLILAQNRQLAAELDSRKSSALHIASAKGQLQIIKMLLVVNPDICLARDRDGRNPLHLAAIKGRVEVIKELIQIRPRAALGTTISGENVLHLCVKHNQLEVLKVLMEIGTWDNEFLNAKDSDGFTILHLAVADKQIETIKYLLKTNQIDVNAMDANGNTTLDILAQSRRDVIDRQIGDSIRDAGGLRAKDIIVSNIKNDIKIPNKSAANPHSLPASTTPAYLGGNQAQNHPSKGDWLSKKRETIMVVASLIATMAFQAGMNPPGGVWQEQGKLDNKGIPSHRAGEAVMAYNHPKSYRYFLRANTIAFVSSLSTILLLISGLPFKRRLFMWGLMVIMWLTVTTTALTYGISIYIVTPKKDSEPLGQVIEIGVIVWCGLMALLLLGNTLRLLRIWQKKRHKIRSAAARKSANSVYVNV</sequence>
<keyword evidence="2 8" id="KW-0812">Transmembrane</keyword>
<evidence type="ECO:0000256" key="6">
    <source>
        <dbReference type="ARBA" id="ARBA00023136"/>
    </source>
</evidence>
<dbReference type="SMR" id="A0A1J6I6W9"/>
<keyword evidence="11" id="KW-1185">Reference proteome</keyword>
<proteinExistence type="predicted"/>
<dbReference type="InterPro" id="IPR026961">
    <property type="entry name" value="PGG_dom"/>
</dbReference>
<evidence type="ECO:0000313" key="10">
    <source>
        <dbReference type="EMBL" id="OIT00258.1"/>
    </source>
</evidence>
<dbReference type="Pfam" id="PF13962">
    <property type="entry name" value="PGG"/>
    <property type="match status" value="1"/>
</dbReference>
<evidence type="ECO:0000256" key="3">
    <source>
        <dbReference type="ARBA" id="ARBA00022737"/>
    </source>
</evidence>
<accession>A0A1J6I6W9</accession>
<evidence type="ECO:0000256" key="2">
    <source>
        <dbReference type="ARBA" id="ARBA00022692"/>
    </source>
</evidence>
<feature type="domain" description="PGG" evidence="9">
    <location>
        <begin position="290"/>
        <end position="409"/>
    </location>
</feature>
<evidence type="ECO:0000313" key="11">
    <source>
        <dbReference type="Proteomes" id="UP000187609"/>
    </source>
</evidence>
<feature type="transmembrane region" description="Helical" evidence="8">
    <location>
        <begin position="353"/>
        <end position="373"/>
    </location>
</feature>
<dbReference type="Gene3D" id="1.25.40.20">
    <property type="entry name" value="Ankyrin repeat-containing domain"/>
    <property type="match status" value="2"/>
</dbReference>
<evidence type="ECO:0000256" key="5">
    <source>
        <dbReference type="ARBA" id="ARBA00023043"/>
    </source>
</evidence>
<evidence type="ECO:0000256" key="7">
    <source>
        <dbReference type="PROSITE-ProRule" id="PRU00023"/>
    </source>
</evidence>
<dbReference type="SMART" id="SM00248">
    <property type="entry name" value="ANK"/>
    <property type="match status" value="5"/>
</dbReference>
<dbReference type="PROSITE" id="PS50297">
    <property type="entry name" value="ANK_REP_REGION"/>
    <property type="match status" value="3"/>
</dbReference>
<dbReference type="Pfam" id="PF12796">
    <property type="entry name" value="Ank_2"/>
    <property type="match status" value="3"/>
</dbReference>
<feature type="repeat" description="ANK" evidence="7">
    <location>
        <begin position="106"/>
        <end position="128"/>
    </location>
</feature>